<protein>
    <submittedName>
        <fullName evidence="1">Uncharacterized protein</fullName>
    </submittedName>
</protein>
<comment type="caution">
    <text evidence="1">The sequence shown here is derived from an EMBL/GenBank/DDBJ whole genome shotgun (WGS) entry which is preliminary data.</text>
</comment>
<evidence type="ECO:0000313" key="2">
    <source>
        <dbReference type="Proteomes" id="UP001204814"/>
    </source>
</evidence>
<dbReference type="RefSeq" id="WP_117575747.1">
    <property type="nucleotide sequence ID" value="NZ_JAJDKX010000001.1"/>
</dbReference>
<dbReference type="Proteomes" id="UP001204814">
    <property type="component" value="Unassembled WGS sequence"/>
</dbReference>
<proteinExistence type="predicted"/>
<dbReference type="AlphaFoldDB" id="A0AAP2UCU4"/>
<gene>
    <name evidence="1" type="ORF">NE542_02770</name>
</gene>
<organism evidence="1 2">
    <name type="scientific">Faecalibacillus intestinalis</name>
    <dbReference type="NCBI Taxonomy" id="1982626"/>
    <lineage>
        <taxon>Bacteria</taxon>
        <taxon>Bacillati</taxon>
        <taxon>Bacillota</taxon>
        <taxon>Erysipelotrichia</taxon>
        <taxon>Erysipelotrichales</taxon>
        <taxon>Coprobacillaceae</taxon>
        <taxon>Faecalibacillus</taxon>
    </lineage>
</organism>
<dbReference type="EMBL" id="JANGBO010000001">
    <property type="protein sequence ID" value="MCQ5060761.1"/>
    <property type="molecule type" value="Genomic_DNA"/>
</dbReference>
<accession>A0AAP2UCU4</accession>
<evidence type="ECO:0000313" key="1">
    <source>
        <dbReference type="EMBL" id="MCQ5060761.1"/>
    </source>
</evidence>
<name>A0AAP2UCU4_9FIRM</name>
<reference evidence="1" key="1">
    <citation type="submission" date="2022-06" db="EMBL/GenBank/DDBJ databases">
        <title>Isolation of gut microbiota from human fecal samples.</title>
        <authorList>
            <person name="Pamer E.G."/>
            <person name="Barat B."/>
            <person name="Waligurski E."/>
            <person name="Medina S."/>
            <person name="Paddock L."/>
            <person name="Mostad J."/>
        </authorList>
    </citation>
    <scope>NUCLEOTIDE SEQUENCE</scope>
    <source>
        <strain evidence="1">DFI.6.24</strain>
    </source>
</reference>
<sequence length="88" mass="10009">MPRRILDTSKINKTRLELINKGYLTRSEIAKFVPCGSVKASQIYHEIRSQVEAEGLENCFNVILVGRLLAFMGLTTREVREAAKREIS</sequence>